<sequence length="436" mass="49997">MNYKKYFLLFTIKKIYETISERFLGGKVVADGLLVPNKCKACGGQLNDLDAKYCPHCGRLLDEIQEAMNRKNKSGETCPNCGSAIVFTIEKQQFECDHCKSTFSTQKELDASSQFYQADKVIPFQVEKERAKMHFYEWIGTDQEIQIPIDITNITLKQIYLPFSVVTINYECNWGAEVCYSINQDNAVENWSYSDGSLSGECFSFFSVSEEMNAQADKLFTISSFKPLISKMVPYDDHYLTGTNQFKISTNEVMKTQSLFHSVVQYAAEDEMKRVLPGDRNKNATVTNLKYEAFSEFVYVPIWNLEYQSNEVMHEVLITATDKENVKVVGDKPSINNFPDVEFSKINRQYKKKYRSGIVAFLMSLILLMTYGKNDEPGFFVSIITLTLLIGGVASWLYFGIKSKLVKRGYLESKKNSSNDLEIHNEYLKLAEKYKK</sequence>
<organism evidence="2 3">
    <name type="scientific">Enterococcus silesiacus</name>
    <dbReference type="NCBI Taxonomy" id="332949"/>
    <lineage>
        <taxon>Bacteria</taxon>
        <taxon>Bacillati</taxon>
        <taxon>Bacillota</taxon>
        <taxon>Bacilli</taxon>
        <taxon>Lactobacillales</taxon>
        <taxon>Enterococcaceae</taxon>
        <taxon>Enterococcus</taxon>
    </lineage>
</organism>
<proteinExistence type="predicted"/>
<name>A0AA91JMR6_9ENTE</name>
<feature type="transmembrane region" description="Helical" evidence="1">
    <location>
        <begin position="354"/>
        <end position="372"/>
    </location>
</feature>
<evidence type="ECO:0000313" key="2">
    <source>
        <dbReference type="EMBL" id="OJG85647.1"/>
    </source>
</evidence>
<dbReference type="EMBL" id="JXLC01000036">
    <property type="protein sequence ID" value="OJG85647.1"/>
    <property type="molecule type" value="Genomic_DNA"/>
</dbReference>
<accession>A0AA91JMR6</accession>
<keyword evidence="1" id="KW-0812">Transmembrane</keyword>
<comment type="caution">
    <text evidence="2">The sequence shown here is derived from an EMBL/GenBank/DDBJ whole genome shotgun (WGS) entry which is preliminary data.</text>
</comment>
<protein>
    <recommendedName>
        <fullName evidence="4">DZANK-type domain-containing protein</fullName>
    </recommendedName>
</protein>
<evidence type="ECO:0008006" key="4">
    <source>
        <dbReference type="Google" id="ProtNLM"/>
    </source>
</evidence>
<keyword evidence="1" id="KW-1133">Transmembrane helix</keyword>
<evidence type="ECO:0000256" key="1">
    <source>
        <dbReference type="SAM" id="Phobius"/>
    </source>
</evidence>
<keyword evidence="1" id="KW-0472">Membrane</keyword>
<evidence type="ECO:0000313" key="3">
    <source>
        <dbReference type="Proteomes" id="UP000183039"/>
    </source>
</evidence>
<dbReference type="AlphaFoldDB" id="A0AA91JMR6"/>
<gene>
    <name evidence="2" type="ORF">RV15_GL002523</name>
</gene>
<reference evidence="2 3" key="1">
    <citation type="submission" date="2014-12" db="EMBL/GenBank/DDBJ databases">
        <title>Draft genome sequences of 29 type strains of Enterococci.</title>
        <authorList>
            <person name="Zhong Z."/>
            <person name="Sun Z."/>
            <person name="Liu W."/>
            <person name="Zhang W."/>
            <person name="Zhang H."/>
        </authorList>
    </citation>
    <scope>NUCLEOTIDE SEQUENCE [LARGE SCALE GENOMIC DNA]</scope>
    <source>
        <strain evidence="2 3">DSM 22801</strain>
    </source>
</reference>
<dbReference type="Proteomes" id="UP000183039">
    <property type="component" value="Unassembled WGS sequence"/>
</dbReference>
<feature type="transmembrane region" description="Helical" evidence="1">
    <location>
        <begin position="378"/>
        <end position="399"/>
    </location>
</feature>